<dbReference type="InterPro" id="IPR024779">
    <property type="entry name" value="2OGFeDO_JBP1/TET_oxygenase_dom"/>
</dbReference>
<keyword evidence="5 11" id="KW-0862">Zinc</keyword>
<dbReference type="Proteomes" id="UP000515159">
    <property type="component" value="Chromosome 1"/>
</dbReference>
<feature type="compositionally biased region" description="Polar residues" evidence="12">
    <location>
        <begin position="672"/>
        <end position="712"/>
    </location>
</feature>
<protein>
    <recommendedName>
        <fullName evidence="11">Methylcytosine dioxygenase TET</fullName>
        <ecNumber evidence="11">1.14.11.80</ecNumber>
    </recommendedName>
</protein>
<keyword evidence="4 11" id="KW-0479">Metal-binding</keyword>
<evidence type="ECO:0000256" key="5">
    <source>
        <dbReference type="ARBA" id="ARBA00022833"/>
    </source>
</evidence>
<evidence type="ECO:0000313" key="15">
    <source>
        <dbReference type="RefSeq" id="XP_033812650.1"/>
    </source>
</evidence>
<feature type="compositionally biased region" description="Polar residues" evidence="12">
    <location>
        <begin position="1482"/>
        <end position="1492"/>
    </location>
</feature>
<organism evidence="14 15">
    <name type="scientific">Geotrypetes seraphini</name>
    <name type="common">Gaboon caecilian</name>
    <name type="synonym">Caecilia seraphini</name>
    <dbReference type="NCBI Taxonomy" id="260995"/>
    <lineage>
        <taxon>Eukaryota</taxon>
        <taxon>Metazoa</taxon>
        <taxon>Chordata</taxon>
        <taxon>Craniata</taxon>
        <taxon>Vertebrata</taxon>
        <taxon>Euteleostomi</taxon>
        <taxon>Amphibia</taxon>
        <taxon>Gymnophiona</taxon>
        <taxon>Geotrypetes</taxon>
    </lineage>
</organism>
<name>A0A6P8S3E9_GEOSA</name>
<feature type="region of interest" description="Disordered" evidence="12">
    <location>
        <begin position="669"/>
        <end position="712"/>
    </location>
</feature>
<dbReference type="RefSeq" id="XP_033812650.1">
    <property type="nucleotide sequence ID" value="XM_033956759.1"/>
</dbReference>
<dbReference type="InterPro" id="IPR046942">
    <property type="entry name" value="TET_oxygenase"/>
</dbReference>
<dbReference type="GeneID" id="117365856"/>
<dbReference type="OrthoDB" id="8854879at2759"/>
<comment type="catalytic activity">
    <reaction evidence="10 11">
        <text>a 5-hydroxymethyl-2'-deoxycytidine in DNA + 2-oxoglutarate + O2 = a 5-formyl-2'-deoxycytidine in DNA + succinate + CO2 + H2O</text>
        <dbReference type="Rhea" id="RHEA:53828"/>
        <dbReference type="Rhea" id="RHEA-COMP:13315"/>
        <dbReference type="Rhea" id="RHEA-COMP:13656"/>
        <dbReference type="ChEBI" id="CHEBI:15377"/>
        <dbReference type="ChEBI" id="CHEBI:15379"/>
        <dbReference type="ChEBI" id="CHEBI:16526"/>
        <dbReference type="ChEBI" id="CHEBI:16810"/>
        <dbReference type="ChEBI" id="CHEBI:30031"/>
        <dbReference type="ChEBI" id="CHEBI:136731"/>
        <dbReference type="ChEBI" id="CHEBI:137731"/>
        <dbReference type="EC" id="1.14.11.80"/>
    </reaction>
</comment>
<feature type="compositionally biased region" description="Polar residues" evidence="12">
    <location>
        <begin position="1518"/>
        <end position="1539"/>
    </location>
</feature>
<evidence type="ECO:0000256" key="11">
    <source>
        <dbReference type="RuleBase" id="RU367064"/>
    </source>
</evidence>
<dbReference type="SMART" id="SM01333">
    <property type="entry name" value="Tet_JBP"/>
    <property type="match status" value="1"/>
</dbReference>
<evidence type="ECO:0000313" key="14">
    <source>
        <dbReference type="Proteomes" id="UP000515159"/>
    </source>
</evidence>
<evidence type="ECO:0000256" key="9">
    <source>
        <dbReference type="ARBA" id="ARBA00047840"/>
    </source>
</evidence>
<comment type="catalytic activity">
    <reaction evidence="9 11">
        <text>a 5-formyl-2'-deoxycytidine in DNA + 2-oxoglutarate + O2 = a 5-carboxyl-2'-deoxycytidine in DNA + succinate + CO2 + H(+)</text>
        <dbReference type="Rhea" id="RHEA:53832"/>
        <dbReference type="Rhea" id="RHEA-COMP:13656"/>
        <dbReference type="Rhea" id="RHEA-COMP:13657"/>
        <dbReference type="ChEBI" id="CHEBI:15378"/>
        <dbReference type="ChEBI" id="CHEBI:15379"/>
        <dbReference type="ChEBI" id="CHEBI:16526"/>
        <dbReference type="ChEBI" id="CHEBI:16810"/>
        <dbReference type="ChEBI" id="CHEBI:30031"/>
        <dbReference type="ChEBI" id="CHEBI:137731"/>
        <dbReference type="ChEBI" id="CHEBI:137732"/>
        <dbReference type="EC" id="1.14.11.80"/>
    </reaction>
</comment>
<comment type="cofactor">
    <cofactor evidence="11">
        <name>Zn(2+)</name>
        <dbReference type="ChEBI" id="CHEBI:29105"/>
    </cofactor>
    <text evidence="11">The zinc ions have a structural role.</text>
</comment>
<evidence type="ECO:0000256" key="3">
    <source>
        <dbReference type="ARBA" id="ARBA00022454"/>
    </source>
</evidence>
<accession>A0A6P8S3E9</accession>
<comment type="cofactor">
    <cofactor evidence="11">
        <name>Fe(2+)</name>
        <dbReference type="ChEBI" id="CHEBI:29033"/>
    </cofactor>
    <text evidence="11">Binds 1 Fe(2+) ion per subunit.</text>
</comment>
<keyword evidence="14" id="KW-1185">Reference proteome</keyword>
<dbReference type="InterPro" id="IPR040175">
    <property type="entry name" value="TET1/2/3"/>
</dbReference>
<dbReference type="CTD" id="54790"/>
<keyword evidence="8 11" id="KW-0408">Iron</keyword>
<dbReference type="GO" id="GO:0070579">
    <property type="term" value="F:DNA 5-methylcytosine dioxygenase activity"/>
    <property type="evidence" value="ECO:0007669"/>
    <property type="project" value="UniProtKB-UniRule"/>
</dbReference>
<comment type="similarity">
    <text evidence="2 11">Belongs to the TET family.</text>
</comment>
<dbReference type="GO" id="GO:0030099">
    <property type="term" value="P:myeloid cell differentiation"/>
    <property type="evidence" value="ECO:0007669"/>
    <property type="project" value="TreeGrafter"/>
</dbReference>
<dbReference type="KEGG" id="gsh:117365856"/>
<dbReference type="GO" id="GO:0005694">
    <property type="term" value="C:chromosome"/>
    <property type="evidence" value="ECO:0007669"/>
    <property type="project" value="UniProtKB-SubCell"/>
</dbReference>
<evidence type="ECO:0000313" key="16">
    <source>
        <dbReference type="RefSeq" id="XP_033812659.1"/>
    </source>
</evidence>
<evidence type="ECO:0000256" key="10">
    <source>
        <dbReference type="ARBA" id="ARBA00049431"/>
    </source>
</evidence>
<dbReference type="EC" id="1.14.11.80" evidence="11"/>
<sequence length="1949" mass="217852">MEQDRINHVEGNRLNPFLTLHPSPVCQSDTLSVKQQNGSPVTENGHFHLNGEKWNSNYGIFQMKVNQKNCIYPSLTNGKTEHSKCTQNGGIKRIVSEPSLLGLQRSKKIRTGEAANGGTNAIAKKCDQMSIFNLCNEKKAVRATEQGNASFKFTNSSRSNGDRADSPLFHTQNELEMKNVNCQSKSTVLCPKNKPVPIPNGATVSTSSMQNSPRELLEKTLSYYFPYHRSVATQKNTSHVKAIDICTDALNGVSPETTQNSHTSGQIISPQISNSELSRVPAVVPAVVQRKGNVSKEPTMAKYSLQIHNQQVQQEINSQALSAGSDNRQESKEKAFSGDLARNTSSNPRSQVSITADFSEKAEPSSSFFKQLAFNKDSCTSIEINSTLDTGVRERRHSSQTQSNTNHLRARGSKAGNQSELKSQSPTLSRHLQNSLQSFPQAWQQKGNKHPALESPTFLTQNCSEEMNQSPAHHIKGPQMNGSGTQLFRQYRTVLEPKEPKNLKENEKDTPSPHKAKDFNLQTHPYPSSKKMNLSFCPSYHKLSTQKPNGASPKSVLQFCSNENELLQLQYPTKNPLALKGVPAEKLVEQDQSQQLYKTEVAPEQDTANLQLAFQMRSPPECRAKQESPVQSQGELQSSKRFLTHPRLEQQMEQVWGSHLKQQLLNPETVENEQFSQSHTSYQPLNRDSTKPQQNQVSPSAHITSKQQAQQAFQVKNMQHLAQFVPHSSSNGHQQTDGQPFKQIKVENHIKTENPYPKAKKFRSHMPQEGIDTAEGLSSKNSHHNHLHPNNLQHSCPKQVLLAPEKQEKLSNHLLFSLLKSKDLQNGQDHSNSLSTKQDSPPPYPMQERQVSLAAALKPPLQHIQGYNNLNQATAPQQPAKSPQSYLPQSQQIPQLAQDQRGSHLPSHLQNPEDSVQKHAQLRWHLLHKLDQQKSEGSNRLQVPIKVESSSQPNACMPPPTGQLENKAWKQPIKHESQHYGCEDAQPQSILQTMEQQLKQFLVKSPFDHHILNIKSPKHVKVETSGPVTVLSTHTSAAELDHPMPTLEQPTVPSVEKTPTKRTAGSILNHFLESPSKLLDTPVKNLLDTPLKTQYEFPACSCVEQIIEKDEGPYYTHLGAGPNVAAIREIMEERFGQKGSAIRIEKVVYTGKEGKSSQGCPIAKWVIRRANKEEKLLCLVRERAGHTCENAVVVILILVWEGIPLSLADKLYSELTETLRKYGAHTNRRCAHNEERTCACQGLDPETSGASFSFGCSWSMYYNGCKFGRSKVPRKFKLLGDDPKEEEKLEANLQNLSTLMAPTYKKLAPDAYDNQIEYEYRAPDCRLGLKEGRPFSGVTACLDFCAHSHRDLHNMQNGSTVVCTLTREDNREIGKVPEDEQLHVLPLYKISTVDEFGNAESQEEKLKNGTIQVLSSFRRKVRMLAEPIKTCRQKKLEAKKAAAEKLSALENGASKGEKEKPSRYKPTTSEATLPPMQLAGPTMQQEHQQLQHSASNNSQSNSTNSFLNSSPANFFSRLPNSSDPYQSPSQSTDPFAGSSSKNLFSTPSHLLGTYLNTSAPINPYAGSLNQTIQYSGYQCNGSISMDNCSSYLSSYSSYLQPLDLYKYQSQEPLTKLRLPPIETLYRQRFGNDQCYGSSFWNYGNQNMQIDAFSGCNIGSNMHSVGSFNPCSVHQASSHFMEMAARLKQSNPSLDYASINKNGDYLPHIPPYLAPENQSPVSMFCSPNSLYLNNKSNEINSHITNEINSHIANGISKMLPALNHDWTIPSQEGLNITNGANIPEKLPQTPIAAPEDPEEIWSDSEHNFLDSDIGGVAVAPSHGSILIECAKRELHATTPVKNPNRNHPTRISLVFYQHKSMNEPKHGLTLWEAKMAERAREKEEECEKYGPDYVPPKSYHKRAKREPSESSYLRFIKCLSERTMSITTNSTVITSPYAFTRVTGPYNRHI</sequence>
<evidence type="ECO:0000256" key="8">
    <source>
        <dbReference type="ARBA" id="ARBA00023004"/>
    </source>
</evidence>
<evidence type="ECO:0000256" key="6">
    <source>
        <dbReference type="ARBA" id="ARBA00022964"/>
    </source>
</evidence>
<dbReference type="GO" id="GO:0008270">
    <property type="term" value="F:zinc ion binding"/>
    <property type="evidence" value="ECO:0007669"/>
    <property type="project" value="UniProtKB-UniRule"/>
</dbReference>
<keyword evidence="7 11" id="KW-0560">Oxidoreductase</keyword>
<comment type="subcellular location">
    <subcellularLocation>
        <location evidence="1">Chromosome</location>
    </subcellularLocation>
</comment>
<feature type="region of interest" description="Disordered" evidence="12">
    <location>
        <begin position="825"/>
        <end position="847"/>
    </location>
</feature>
<feature type="compositionally biased region" description="Polar residues" evidence="12">
    <location>
        <begin position="825"/>
        <end position="839"/>
    </location>
</feature>
<feature type="region of interest" description="Disordered" evidence="12">
    <location>
        <begin position="772"/>
        <end position="793"/>
    </location>
</feature>
<evidence type="ECO:0000256" key="12">
    <source>
        <dbReference type="SAM" id="MobiDB-lite"/>
    </source>
</evidence>
<dbReference type="PANTHER" id="PTHR23358">
    <property type="entry name" value="METHYLCYTOSINE DIOXYGENASE TET"/>
    <property type="match status" value="1"/>
</dbReference>
<feature type="region of interest" description="Disordered" evidence="12">
    <location>
        <begin position="873"/>
        <end position="918"/>
    </location>
</feature>
<feature type="region of interest" description="Disordered" evidence="12">
    <location>
        <begin position="390"/>
        <end position="433"/>
    </location>
</feature>
<dbReference type="GO" id="GO:0040029">
    <property type="term" value="P:epigenetic regulation of gene expression"/>
    <property type="evidence" value="ECO:0007669"/>
    <property type="project" value="InterPro"/>
</dbReference>
<evidence type="ECO:0000256" key="2">
    <source>
        <dbReference type="ARBA" id="ARBA00007502"/>
    </source>
</evidence>
<evidence type="ECO:0000256" key="7">
    <source>
        <dbReference type="ARBA" id="ARBA00023002"/>
    </source>
</evidence>
<feature type="compositionally biased region" description="Low complexity" evidence="12">
    <location>
        <begin position="1493"/>
        <end position="1510"/>
    </location>
</feature>
<feature type="compositionally biased region" description="Basic and acidic residues" evidence="12">
    <location>
        <begin position="495"/>
        <end position="518"/>
    </location>
</feature>
<feature type="domain" description="Methylcytosine dioxygenase TET1-3 oxygenase" evidence="13">
    <location>
        <begin position="1257"/>
        <end position="1858"/>
    </location>
</feature>
<feature type="compositionally biased region" description="Basic and acidic residues" evidence="12">
    <location>
        <begin position="327"/>
        <end position="336"/>
    </location>
</feature>
<dbReference type="GO" id="GO:0005634">
    <property type="term" value="C:nucleus"/>
    <property type="evidence" value="ECO:0007669"/>
    <property type="project" value="UniProtKB-UniRule"/>
</dbReference>
<feature type="region of interest" description="Disordered" evidence="12">
    <location>
        <begin position="495"/>
        <end position="527"/>
    </location>
</feature>
<dbReference type="GO" id="GO:0141166">
    <property type="term" value="P:chromosomal 5-methylcytosine DNA demethylation pathway"/>
    <property type="evidence" value="ECO:0007669"/>
    <property type="project" value="UniProtKB-UniRule"/>
</dbReference>
<feature type="compositionally biased region" description="Polar residues" evidence="12">
    <location>
        <begin position="415"/>
        <end position="433"/>
    </location>
</feature>
<comment type="catalytic activity">
    <reaction evidence="11">
        <text>a 5-methyl-2'-deoxycytidine in DNA + 2-oxoglutarate + O2 = a 5-hydroxymethyl-2'-deoxycytidine in DNA + succinate + CO2</text>
        <dbReference type="Rhea" id="RHEA:52636"/>
        <dbReference type="Rhea" id="RHEA-COMP:11370"/>
        <dbReference type="Rhea" id="RHEA-COMP:13315"/>
        <dbReference type="ChEBI" id="CHEBI:15379"/>
        <dbReference type="ChEBI" id="CHEBI:16526"/>
        <dbReference type="ChEBI" id="CHEBI:16810"/>
        <dbReference type="ChEBI" id="CHEBI:30031"/>
        <dbReference type="ChEBI" id="CHEBI:85454"/>
        <dbReference type="ChEBI" id="CHEBI:136731"/>
        <dbReference type="EC" id="1.14.11.80"/>
    </reaction>
</comment>
<proteinExistence type="inferred from homology"/>
<keyword evidence="6 11" id="KW-0223">Dioxygenase</keyword>
<gene>
    <name evidence="15 16" type="primary">TET2</name>
</gene>
<feature type="region of interest" description="Disordered" evidence="12">
    <location>
        <begin position="321"/>
        <end position="352"/>
    </location>
</feature>
<dbReference type="RefSeq" id="XP_033812659.1">
    <property type="nucleotide sequence ID" value="XM_033956768.1"/>
</dbReference>
<evidence type="ECO:0000256" key="4">
    <source>
        <dbReference type="ARBA" id="ARBA00022723"/>
    </source>
</evidence>
<comment type="function">
    <text evidence="11">Dioxygenase that catalyzes the conversion of the modified genomic base 5-methylcytosine (5mC) into 5-hydroxymethylcytosine (5hmC) and plays a key role in epigenetic chromatin reprogramming during embryonic development.</text>
</comment>
<dbReference type="GO" id="GO:0045944">
    <property type="term" value="P:positive regulation of transcription by RNA polymerase II"/>
    <property type="evidence" value="ECO:0007669"/>
    <property type="project" value="TreeGrafter"/>
</dbReference>
<evidence type="ECO:0000256" key="1">
    <source>
        <dbReference type="ARBA" id="ARBA00004286"/>
    </source>
</evidence>
<keyword evidence="3" id="KW-0158">Chromosome</keyword>
<feature type="compositionally biased region" description="Polar residues" evidence="12">
    <location>
        <begin position="873"/>
        <end position="900"/>
    </location>
</feature>
<feature type="compositionally biased region" description="Polar residues" evidence="12">
    <location>
        <begin position="342"/>
        <end position="352"/>
    </location>
</feature>
<feature type="region of interest" description="Disordered" evidence="12">
    <location>
        <begin position="1447"/>
        <end position="1539"/>
    </location>
</feature>
<dbReference type="Pfam" id="PF12851">
    <property type="entry name" value="Tet_JBP"/>
    <property type="match status" value="1"/>
</dbReference>
<reference evidence="15 16" key="1">
    <citation type="submission" date="2025-04" db="UniProtKB">
        <authorList>
            <consortium name="RefSeq"/>
        </authorList>
    </citation>
    <scope>IDENTIFICATION</scope>
</reference>
<dbReference type="PANTHER" id="PTHR23358:SF3">
    <property type="entry name" value="METHYLCYTOSINE DIOXYGENASE TET2"/>
    <property type="match status" value="1"/>
</dbReference>
<evidence type="ECO:0000259" key="13">
    <source>
        <dbReference type="SMART" id="SM01333"/>
    </source>
</evidence>